<reference evidence="1" key="1">
    <citation type="submission" date="2018-06" db="EMBL/GenBank/DDBJ databases">
        <authorList>
            <person name="Zhirakovskaya E."/>
        </authorList>
    </citation>
    <scope>NUCLEOTIDE SEQUENCE</scope>
</reference>
<dbReference type="EMBL" id="UOFX01000044">
    <property type="protein sequence ID" value="VAX08960.1"/>
    <property type="molecule type" value="Genomic_DNA"/>
</dbReference>
<dbReference type="Gene3D" id="2.40.10.10">
    <property type="entry name" value="Trypsin-like serine proteases"/>
    <property type="match status" value="1"/>
</dbReference>
<evidence type="ECO:0008006" key="2">
    <source>
        <dbReference type="Google" id="ProtNLM"/>
    </source>
</evidence>
<name>A0A3B1BEY0_9ZZZZ</name>
<evidence type="ECO:0000313" key="1">
    <source>
        <dbReference type="EMBL" id="VAX08960.1"/>
    </source>
</evidence>
<dbReference type="Pfam" id="PF13365">
    <property type="entry name" value="Trypsin_2"/>
    <property type="match status" value="1"/>
</dbReference>
<dbReference type="InterPro" id="IPR009003">
    <property type="entry name" value="Peptidase_S1_PA"/>
</dbReference>
<sequence>MPCLTRVLLLLLFAPSINVYALDPTEIFSLNQNSVGFVYSGGSQGSGVVIDNNEVVTNCHVISNYSTDGVKFNYQGKAFRAILMRGNQSLDLCVLNVAGLSAPPVKIREAAGF</sequence>
<gene>
    <name evidence="1" type="ORF">MNBD_GAMMA26-2208</name>
</gene>
<dbReference type="SUPFAM" id="SSF50494">
    <property type="entry name" value="Trypsin-like serine proteases"/>
    <property type="match status" value="1"/>
</dbReference>
<protein>
    <recommendedName>
        <fullName evidence="2">Serine protease</fullName>
    </recommendedName>
</protein>
<organism evidence="1">
    <name type="scientific">hydrothermal vent metagenome</name>
    <dbReference type="NCBI Taxonomy" id="652676"/>
    <lineage>
        <taxon>unclassified sequences</taxon>
        <taxon>metagenomes</taxon>
        <taxon>ecological metagenomes</taxon>
    </lineage>
</organism>
<dbReference type="AlphaFoldDB" id="A0A3B1BEY0"/>
<accession>A0A3B1BEY0</accession>
<proteinExistence type="predicted"/>
<dbReference type="InterPro" id="IPR043504">
    <property type="entry name" value="Peptidase_S1_PA_chymotrypsin"/>
</dbReference>